<dbReference type="PANTHER" id="PTHR30026">
    <property type="entry name" value="OUTER MEMBRANE PROTEIN TOLC"/>
    <property type="match status" value="1"/>
</dbReference>
<comment type="caution">
    <text evidence="9">The sequence shown here is derived from an EMBL/GenBank/DDBJ whole genome shotgun (WGS) entry which is preliminary data.</text>
</comment>
<comment type="similarity">
    <text evidence="2">Belongs to the outer membrane factor (OMF) (TC 1.B.17) family.</text>
</comment>
<dbReference type="PANTHER" id="PTHR30026:SF20">
    <property type="entry name" value="OUTER MEMBRANE PROTEIN TOLC"/>
    <property type="match status" value="1"/>
</dbReference>
<organism evidence="9">
    <name type="scientific">Leucothrix mucor</name>
    <dbReference type="NCBI Taxonomy" id="45248"/>
    <lineage>
        <taxon>Bacteria</taxon>
        <taxon>Pseudomonadati</taxon>
        <taxon>Pseudomonadota</taxon>
        <taxon>Gammaproteobacteria</taxon>
        <taxon>Thiotrichales</taxon>
        <taxon>Thiotrichaceae</taxon>
        <taxon>Leucothrix</taxon>
    </lineage>
</organism>
<dbReference type="Pfam" id="PF02321">
    <property type="entry name" value="OEP"/>
    <property type="match status" value="2"/>
</dbReference>
<name>A0A7V2T4H5_LEUMU</name>
<dbReference type="EMBL" id="DRMS01000429">
    <property type="protein sequence ID" value="HFC93408.1"/>
    <property type="molecule type" value="Genomic_DNA"/>
</dbReference>
<feature type="signal peptide" evidence="8">
    <location>
        <begin position="1"/>
        <end position="20"/>
    </location>
</feature>
<evidence type="ECO:0000256" key="4">
    <source>
        <dbReference type="ARBA" id="ARBA00022452"/>
    </source>
</evidence>
<dbReference type="GO" id="GO:0015288">
    <property type="term" value="F:porin activity"/>
    <property type="evidence" value="ECO:0007669"/>
    <property type="project" value="TreeGrafter"/>
</dbReference>
<dbReference type="Proteomes" id="UP000885750">
    <property type="component" value="Unassembled WGS sequence"/>
</dbReference>
<evidence type="ECO:0000313" key="9">
    <source>
        <dbReference type="EMBL" id="HFC93408.1"/>
    </source>
</evidence>
<keyword evidence="4" id="KW-1134">Transmembrane beta strand</keyword>
<protein>
    <submittedName>
        <fullName evidence="9">Type I secretion protein TolC</fullName>
    </submittedName>
</protein>
<dbReference type="Gene3D" id="1.20.1600.10">
    <property type="entry name" value="Outer membrane efflux proteins (OEP)"/>
    <property type="match status" value="1"/>
</dbReference>
<keyword evidence="8" id="KW-0732">Signal</keyword>
<dbReference type="NCBIfam" id="TIGR01844">
    <property type="entry name" value="type_I_sec_TolC"/>
    <property type="match status" value="1"/>
</dbReference>
<evidence type="ECO:0000256" key="1">
    <source>
        <dbReference type="ARBA" id="ARBA00004442"/>
    </source>
</evidence>
<dbReference type="GO" id="GO:1990281">
    <property type="term" value="C:efflux pump complex"/>
    <property type="evidence" value="ECO:0007669"/>
    <property type="project" value="TreeGrafter"/>
</dbReference>
<dbReference type="GO" id="GO:0009279">
    <property type="term" value="C:cell outer membrane"/>
    <property type="evidence" value="ECO:0007669"/>
    <property type="project" value="UniProtKB-SubCell"/>
</dbReference>
<evidence type="ECO:0000256" key="8">
    <source>
        <dbReference type="SAM" id="SignalP"/>
    </source>
</evidence>
<evidence type="ECO:0000256" key="5">
    <source>
        <dbReference type="ARBA" id="ARBA00022692"/>
    </source>
</evidence>
<feature type="chain" id="PRO_5030997018" evidence="8">
    <location>
        <begin position="21"/>
        <end position="441"/>
    </location>
</feature>
<dbReference type="SUPFAM" id="SSF56954">
    <property type="entry name" value="Outer membrane efflux proteins (OEP)"/>
    <property type="match status" value="1"/>
</dbReference>
<proteinExistence type="inferred from homology"/>
<evidence type="ECO:0000256" key="2">
    <source>
        <dbReference type="ARBA" id="ARBA00007613"/>
    </source>
</evidence>
<evidence type="ECO:0000256" key="6">
    <source>
        <dbReference type="ARBA" id="ARBA00023136"/>
    </source>
</evidence>
<evidence type="ECO:0000256" key="7">
    <source>
        <dbReference type="ARBA" id="ARBA00023237"/>
    </source>
</evidence>
<keyword evidence="5" id="KW-0812">Transmembrane</keyword>
<dbReference type="GO" id="GO:0015562">
    <property type="term" value="F:efflux transmembrane transporter activity"/>
    <property type="evidence" value="ECO:0007669"/>
    <property type="project" value="InterPro"/>
</dbReference>
<dbReference type="InterPro" id="IPR010130">
    <property type="entry name" value="T1SS_OMP_TolC"/>
</dbReference>
<evidence type="ECO:0000256" key="3">
    <source>
        <dbReference type="ARBA" id="ARBA00022448"/>
    </source>
</evidence>
<reference evidence="9" key="1">
    <citation type="journal article" date="2020" name="mSystems">
        <title>Genome- and Community-Level Interaction Insights into Carbon Utilization and Element Cycling Functions of Hydrothermarchaeota in Hydrothermal Sediment.</title>
        <authorList>
            <person name="Zhou Z."/>
            <person name="Liu Y."/>
            <person name="Xu W."/>
            <person name="Pan J."/>
            <person name="Luo Z.H."/>
            <person name="Li M."/>
        </authorList>
    </citation>
    <scope>NUCLEOTIDE SEQUENCE [LARGE SCALE GENOMIC DNA]</scope>
    <source>
        <strain evidence="9">HyVt-493</strain>
    </source>
</reference>
<dbReference type="InterPro" id="IPR003423">
    <property type="entry name" value="OMP_efflux"/>
</dbReference>
<comment type="subcellular location">
    <subcellularLocation>
        <location evidence="1">Cell outer membrane</location>
    </subcellularLocation>
</comment>
<keyword evidence="7" id="KW-0998">Cell outer membrane</keyword>
<dbReference type="AlphaFoldDB" id="A0A7V2T4H5"/>
<sequence length="441" mass="49127">MKKQLVFLLIISILNSPLSAENMMQVYRHAQQNDAQTKASEANYRAVLEKKPQALSGLKPQINLSGSASYTTLFSTRVAHRPDDKSAFLNLGYTLNLTQPLYRKSVNIQIDQVDATISKARATLVLDQQNLIIRVADAYLAYLKAKDNLKFAKLETKAFKRQFMQVKAFFDAERSAITDVKEAQARYDLARSREVSSVQQIQLAKETLKAISGYYYKDLLGAANRIPLLSPKPNNINAWSQAAAKNSPKVQMAKYAVAVAEESVNLARANKSPTVDLFARHSTSSTYGESSFDQDKLDAVIGIQLNIPLYTGGNTASKIREARHKLQQARYLLEAEKRNAIQQTRASFLTITTGLSQLNALQQALKSNQIAARATQTGFEVGTRTAVDVLLSVRETFRAQRDYSNARYDFLLNTLKLKQATGILRIQDLQGLSNLLTKAIQ</sequence>
<gene>
    <name evidence="9" type="ORF">ENJ51_11420</name>
</gene>
<keyword evidence="6" id="KW-0472">Membrane</keyword>
<keyword evidence="3" id="KW-0813">Transport</keyword>
<dbReference type="InterPro" id="IPR051906">
    <property type="entry name" value="TolC-like"/>
</dbReference>
<accession>A0A7V2T4H5</accession>